<dbReference type="SUPFAM" id="SSF47240">
    <property type="entry name" value="Ferritin-like"/>
    <property type="match status" value="1"/>
</dbReference>
<evidence type="ECO:0000256" key="1">
    <source>
        <dbReference type="ARBA" id="ARBA00009303"/>
    </source>
</evidence>
<feature type="transmembrane region" description="Helical" evidence="5">
    <location>
        <begin position="165"/>
        <end position="187"/>
    </location>
</feature>
<evidence type="ECO:0000313" key="7">
    <source>
        <dbReference type="Proteomes" id="UP000177370"/>
    </source>
</evidence>
<dbReference type="AlphaFoldDB" id="A0A1F6V7F8"/>
<evidence type="ECO:0000256" key="2">
    <source>
        <dbReference type="PIRNR" id="PIRNR000355"/>
    </source>
</evidence>
<accession>A0A1F6V7F8</accession>
<dbReference type="GO" id="GO:0004748">
    <property type="term" value="F:ribonucleoside-diphosphate reductase activity, thioredoxin disulfide as acceptor"/>
    <property type="evidence" value="ECO:0007669"/>
    <property type="project" value="UniProtKB-EC"/>
</dbReference>
<dbReference type="NCBIfam" id="NF007186">
    <property type="entry name" value="PRK09614.1-5"/>
    <property type="match status" value="1"/>
</dbReference>
<dbReference type="PANTHER" id="PTHR23409">
    <property type="entry name" value="RIBONUCLEOSIDE-DIPHOSPHATE REDUCTASE SMALL CHAIN"/>
    <property type="match status" value="1"/>
</dbReference>
<feature type="binding site" evidence="3">
    <location>
        <position position="103"/>
    </location>
    <ligand>
        <name>Fe cation</name>
        <dbReference type="ChEBI" id="CHEBI:24875"/>
        <label>1</label>
    </ligand>
</feature>
<feature type="binding site" evidence="3">
    <location>
        <position position="210"/>
    </location>
    <ligand>
        <name>Fe cation</name>
        <dbReference type="ChEBI" id="CHEBI:24875"/>
        <label>2</label>
    </ligand>
</feature>
<keyword evidence="5" id="KW-0472">Membrane</keyword>
<evidence type="ECO:0000256" key="3">
    <source>
        <dbReference type="PIRSR" id="PIRSR000355-2"/>
    </source>
</evidence>
<keyword evidence="5" id="KW-1133">Transmembrane helix</keyword>
<dbReference type="InterPro" id="IPR009078">
    <property type="entry name" value="Ferritin-like_SF"/>
</dbReference>
<feature type="region of interest" description="Disordered" evidence="4">
    <location>
        <begin position="319"/>
        <end position="342"/>
    </location>
</feature>
<dbReference type="Gene3D" id="1.10.620.20">
    <property type="entry name" value="Ribonucleotide Reductase, subunit A"/>
    <property type="match status" value="1"/>
</dbReference>
<feature type="compositionally biased region" description="Basic and acidic residues" evidence="4">
    <location>
        <begin position="320"/>
        <end position="342"/>
    </location>
</feature>
<feature type="binding site" evidence="3">
    <location>
        <position position="173"/>
    </location>
    <ligand>
        <name>Fe cation</name>
        <dbReference type="ChEBI" id="CHEBI:24875"/>
        <label>2</label>
    </ligand>
</feature>
<proteinExistence type="inferred from homology"/>
<dbReference type="EMBL" id="MFTP01000017">
    <property type="protein sequence ID" value="OGI65512.1"/>
    <property type="molecule type" value="Genomic_DNA"/>
</dbReference>
<dbReference type="UniPathway" id="UPA00326"/>
<dbReference type="NCBIfam" id="NF005550">
    <property type="entry name" value="PRK07209.1"/>
    <property type="match status" value="1"/>
</dbReference>
<dbReference type="InterPro" id="IPR012348">
    <property type="entry name" value="RNR-like"/>
</dbReference>
<keyword evidence="2" id="KW-0215">Deoxyribonucleotide synthesis</keyword>
<keyword evidence="5" id="KW-0812">Transmembrane</keyword>
<feature type="binding site" evidence="3">
    <location>
        <position position="207"/>
    </location>
    <ligand>
        <name>Fe cation</name>
        <dbReference type="ChEBI" id="CHEBI:24875"/>
        <label>2</label>
    </ligand>
</feature>
<comment type="function">
    <text evidence="2">Provides the precursors necessary for DNA synthesis. Catalyzes the biosynthesis of deoxyribonucleotides from the corresponding ribonucleotides.</text>
</comment>
<dbReference type="CDD" id="cd01049">
    <property type="entry name" value="RNRR2"/>
    <property type="match status" value="1"/>
</dbReference>
<keyword evidence="2 3" id="KW-0408">Iron</keyword>
<evidence type="ECO:0000256" key="4">
    <source>
        <dbReference type="SAM" id="MobiDB-lite"/>
    </source>
</evidence>
<reference evidence="6 7" key="1">
    <citation type="journal article" date="2016" name="Nat. Commun.">
        <title>Thousands of microbial genomes shed light on interconnected biogeochemical processes in an aquifer system.</title>
        <authorList>
            <person name="Anantharaman K."/>
            <person name="Brown C.T."/>
            <person name="Hug L.A."/>
            <person name="Sharon I."/>
            <person name="Castelle C.J."/>
            <person name="Probst A.J."/>
            <person name="Thomas B.C."/>
            <person name="Singh A."/>
            <person name="Wilkins M.J."/>
            <person name="Karaoz U."/>
            <person name="Brodie E.L."/>
            <person name="Williams K.H."/>
            <person name="Hubbard S.S."/>
            <person name="Banfield J.F."/>
        </authorList>
    </citation>
    <scope>NUCLEOTIDE SEQUENCE [LARGE SCALE GENOMIC DNA]</scope>
</reference>
<keyword evidence="2" id="KW-0560">Oxidoreductase</keyword>
<dbReference type="EC" id="1.17.4.1" evidence="2"/>
<dbReference type="InterPro" id="IPR033909">
    <property type="entry name" value="RNR_small"/>
</dbReference>
<feature type="binding site" evidence="3">
    <location>
        <position position="100"/>
    </location>
    <ligand>
        <name>Fe cation</name>
        <dbReference type="ChEBI" id="CHEBI:24875"/>
        <label>1</label>
    </ligand>
</feature>
<dbReference type="Proteomes" id="UP000177370">
    <property type="component" value="Unassembled WGS sequence"/>
</dbReference>
<comment type="cofactor">
    <cofactor evidence="2 3">
        <name>Fe cation</name>
        <dbReference type="ChEBI" id="CHEBI:24875"/>
    </cofactor>
    <text evidence="2 3">Binds 2 iron ions per subunit.</text>
</comment>
<dbReference type="GO" id="GO:0046872">
    <property type="term" value="F:metal ion binding"/>
    <property type="evidence" value="ECO:0007669"/>
    <property type="project" value="UniProtKB-KW"/>
</dbReference>
<feature type="binding site" evidence="3">
    <location>
        <position position="69"/>
    </location>
    <ligand>
        <name>Fe cation</name>
        <dbReference type="ChEBI" id="CHEBI:24875"/>
        <label>1</label>
    </ligand>
</feature>
<keyword evidence="2 3" id="KW-0479">Metal-binding</keyword>
<gene>
    <name evidence="6" type="ORF">A2647_03480</name>
</gene>
<sequence length="342" mass="39835">MILGKTSPTDVNLHPMKYKWAYELYNQAVRNSWFPHEIALGEDLADWKSMTSDERFAVQFLMSFFNPAELIVNRTLALGVYPYLKSPECHLYLAKQMFEEANHCVAFEYVLETFPLDRSKVYDTHLELPSMQRKEAFINQYLTRMTEQSLDIETTEGKKDFIRNLVAYNIVMEGIWFYSGFMVALSFRQRNQLRNFGSLINWVLRDESLHLKFGIQLIHTVLEENAELLTAEFAEEIRNIIIEGVDLEVNYNKDMFPKGILGLNADYVNQYVQYVADRRLEELGLEAHFGVTNPAKWMSTATDVFELVNFFEQQNTSYEVDAHGHKGEKKDLPAQTGDKKEE</sequence>
<comment type="caution">
    <text evidence="6">The sequence shown here is derived from an EMBL/GenBank/DDBJ whole genome shotgun (WGS) entry which is preliminary data.</text>
</comment>
<dbReference type="PANTHER" id="PTHR23409:SF18">
    <property type="entry name" value="RIBONUCLEOSIDE-DIPHOSPHATE REDUCTASE SUBUNIT M2"/>
    <property type="match status" value="1"/>
</dbReference>
<dbReference type="GO" id="GO:0009263">
    <property type="term" value="P:deoxyribonucleotide biosynthetic process"/>
    <property type="evidence" value="ECO:0007669"/>
    <property type="project" value="UniProtKB-KW"/>
</dbReference>
<evidence type="ECO:0000313" key="6">
    <source>
        <dbReference type="EMBL" id="OGI65512.1"/>
    </source>
</evidence>
<organism evidence="6 7">
    <name type="scientific">Candidatus Nomurabacteria bacterium RIFCSPHIGHO2_01_FULL_40_24b</name>
    <dbReference type="NCBI Taxonomy" id="1801739"/>
    <lineage>
        <taxon>Bacteria</taxon>
        <taxon>Candidatus Nomuraibacteriota</taxon>
    </lineage>
</organism>
<dbReference type="InterPro" id="IPR000358">
    <property type="entry name" value="RNR_small_fam"/>
</dbReference>
<evidence type="ECO:0000256" key="5">
    <source>
        <dbReference type="SAM" id="Phobius"/>
    </source>
</evidence>
<dbReference type="Pfam" id="PF00268">
    <property type="entry name" value="Ribonuc_red_sm"/>
    <property type="match status" value="1"/>
</dbReference>
<comment type="similarity">
    <text evidence="1 2">Belongs to the ribonucleoside diphosphate reductase small chain family.</text>
</comment>
<feature type="binding site" evidence="3">
    <location>
        <position position="100"/>
    </location>
    <ligand>
        <name>Fe cation</name>
        <dbReference type="ChEBI" id="CHEBI:24875"/>
        <label>2</label>
    </ligand>
</feature>
<comment type="catalytic activity">
    <reaction evidence="2">
        <text>a 2'-deoxyribonucleoside 5'-diphosphate + [thioredoxin]-disulfide + H2O = a ribonucleoside 5'-diphosphate + [thioredoxin]-dithiol</text>
        <dbReference type="Rhea" id="RHEA:23252"/>
        <dbReference type="Rhea" id="RHEA-COMP:10698"/>
        <dbReference type="Rhea" id="RHEA-COMP:10700"/>
        <dbReference type="ChEBI" id="CHEBI:15377"/>
        <dbReference type="ChEBI" id="CHEBI:29950"/>
        <dbReference type="ChEBI" id="CHEBI:50058"/>
        <dbReference type="ChEBI" id="CHEBI:57930"/>
        <dbReference type="ChEBI" id="CHEBI:73316"/>
        <dbReference type="EC" id="1.17.4.1"/>
    </reaction>
</comment>
<protein>
    <recommendedName>
        <fullName evidence="2">Ribonucleoside-diphosphate reductase subunit beta</fullName>
        <ecNumber evidence="2">1.17.4.1</ecNumber>
    </recommendedName>
</protein>
<dbReference type="PIRSF" id="PIRSF000355">
    <property type="entry name" value="NrdB"/>
    <property type="match status" value="1"/>
</dbReference>
<name>A0A1F6V7F8_9BACT</name>